<sequence length="866" mass="96447">RRKRQSNSKDVTIEMAVYTDAAFTAVFPSEDIQQRIALIIMKYNGVQMEYNRRDMLGYDVKLMIKKIEFFEQNPAWYNDTSDKLGAVLGSFCAGTVDELPYDHMYMHTGLPGLDVTGRAFQNSMCVTKYRCATDKSISFTEYVATAHEIGHNIGMYHDVDRGCTGNNTGNMGGYGAGWSTCNRDDMHTYLQKAKAQCVFEENVPLEVSNEVIGPSKMIGYITLDSSMPGMEYTADEICQKKYGRLFKYREFPLVGSCNIHSCVNHDVTSPYYGQMFKQTYVPGLYCGPSKICFQHGCKDLAVARQYNVTVRAGGWSEWGEWSGCARTCGRGVNFRRRKCSNPSPLNHETCSGNEYDAVVCNQQPCASDAIDNGELLKQRASETCARLIEAGVVNRTNYLPTGERFSYKSYGQCEVLCDTAEGFIRPAFTRFGLMPQGTPCAGEGQEVADTYNWPRRPGYTYMCIDGLCGRFGCDNKYNGAVYDVCGVCGGDGTTCNPIIHTCNTVPGEGNRTTVATLAVGSYNILFNFSWGAMRQNFLEVWTMDNKVALASRVASSWIWNTDGNPIEIAGANWSYSFSSQYLYTKGPTIEPLQIKLYQFRSFENTGISYAFSEAIPDEIPCTFDDDRYPLCGWTAVGWVVTQKYNDTTTLSGIGSFIAANTNSSSINTTSISPSSEPQCLFFRYILYGNMDTKLQISLSKNRSMIWSTEGSADTKWRCGAAEIWAFQSETIEIIAVKEMPNSIIALDDINIRNEVVCSVKACDEYIPTVVTVLPTTSTIPPEPLPDYLPFMLAGIAILIVCILAVIVGLCLSRRRSRKKNRKSSGKLVVLTTPQFNGPKPTDEKYQLQSTYNDEISDSDIRLEVEA</sequence>
<dbReference type="GO" id="GO:0030198">
    <property type="term" value="P:extracellular matrix organization"/>
    <property type="evidence" value="ECO:0007669"/>
    <property type="project" value="InterPro"/>
</dbReference>
<comment type="caution">
    <text evidence="12">The sequence shown here is derived from an EMBL/GenBank/DDBJ whole genome shotgun (WGS) entry which is preliminary data.</text>
</comment>
<dbReference type="AlphaFoldDB" id="A0AA89BJ10"/>
<keyword evidence="9" id="KW-0812">Transmembrane</keyword>
<dbReference type="PROSITE" id="PS50092">
    <property type="entry name" value="TSP1"/>
    <property type="match status" value="1"/>
</dbReference>
<dbReference type="Pfam" id="PF00629">
    <property type="entry name" value="MAM"/>
    <property type="match status" value="1"/>
</dbReference>
<evidence type="ECO:0000256" key="5">
    <source>
        <dbReference type="PIRSR" id="PIRSR613273-1"/>
    </source>
</evidence>
<dbReference type="GO" id="GO:0046872">
    <property type="term" value="F:metal ion binding"/>
    <property type="evidence" value="ECO:0007669"/>
    <property type="project" value="UniProtKB-KW"/>
</dbReference>
<dbReference type="Pfam" id="PF19236">
    <property type="entry name" value="ADAMTS_CR_3"/>
    <property type="match status" value="1"/>
</dbReference>
<proteinExistence type="predicted"/>
<evidence type="ECO:0000313" key="13">
    <source>
        <dbReference type="Proteomes" id="UP001186944"/>
    </source>
</evidence>
<feature type="disulfide bond" evidence="7">
    <location>
        <begin position="163"/>
        <end position="181"/>
    </location>
</feature>
<keyword evidence="4" id="KW-0325">Glycoprotein</keyword>
<keyword evidence="6 8" id="KW-0479">Metal-binding</keyword>
<feature type="active site" evidence="5 8">
    <location>
        <position position="148"/>
    </location>
</feature>
<dbReference type="Gene3D" id="2.60.120.830">
    <property type="match status" value="1"/>
</dbReference>
<feature type="disulfide bond" evidence="7">
    <location>
        <begin position="238"/>
        <end position="262"/>
    </location>
</feature>
<feature type="disulfide bond" evidence="7">
    <location>
        <begin position="92"/>
        <end position="131"/>
    </location>
</feature>
<dbReference type="PANTHER" id="PTHR13723:SF281">
    <property type="entry name" value="PAPILIN"/>
    <property type="match status" value="1"/>
</dbReference>
<dbReference type="InterPro" id="IPR013273">
    <property type="entry name" value="ADAMTS/ADAMTS-like"/>
</dbReference>
<protein>
    <recommendedName>
        <fullName evidence="14">Peptidase M12B domain-containing protein</fullName>
    </recommendedName>
</protein>
<dbReference type="SMART" id="SM00209">
    <property type="entry name" value="TSP1"/>
    <property type="match status" value="1"/>
</dbReference>
<keyword evidence="3 7" id="KW-1015">Disulfide bond</keyword>
<keyword evidence="9" id="KW-0472">Membrane</keyword>
<dbReference type="PANTHER" id="PTHR13723">
    <property type="entry name" value="ADAMTS A DISINTEGRIN AND METALLOPROTEASE WITH THROMBOSPONDIN MOTIFS PROTEASE"/>
    <property type="match status" value="1"/>
</dbReference>
<dbReference type="Gene3D" id="2.20.100.10">
    <property type="entry name" value="Thrombospondin type-1 (TSP1) repeat"/>
    <property type="match status" value="1"/>
</dbReference>
<keyword evidence="9" id="KW-1133">Transmembrane helix</keyword>
<evidence type="ECO:0000256" key="7">
    <source>
        <dbReference type="PIRSR" id="PIRSR613273-3"/>
    </source>
</evidence>
<dbReference type="PROSITE" id="PS50215">
    <property type="entry name" value="ADAM_MEPRO"/>
    <property type="match status" value="1"/>
</dbReference>
<keyword evidence="6 8" id="KW-0862">Zinc</keyword>
<comment type="caution">
    <text evidence="8">Lacks conserved residue(s) required for the propagation of feature annotation.</text>
</comment>
<feature type="disulfide bond" evidence="7">
    <location>
        <begin position="339"/>
        <end position="350"/>
    </location>
</feature>
<feature type="binding site" evidence="6 8">
    <location>
        <position position="157"/>
    </location>
    <ligand>
        <name>Zn(2+)</name>
        <dbReference type="ChEBI" id="CHEBI:29105"/>
        <note>catalytic</note>
    </ligand>
</feature>
<evidence type="ECO:0000313" key="12">
    <source>
        <dbReference type="EMBL" id="KAK3084081.1"/>
    </source>
</evidence>
<dbReference type="InterPro" id="IPR000884">
    <property type="entry name" value="TSP1_rpt"/>
</dbReference>
<dbReference type="InterPro" id="IPR036383">
    <property type="entry name" value="TSP1_rpt_sf"/>
</dbReference>
<evidence type="ECO:0000256" key="9">
    <source>
        <dbReference type="SAM" id="Phobius"/>
    </source>
</evidence>
<name>A0AA89BJ10_PINIB</name>
<dbReference type="SMART" id="SM00137">
    <property type="entry name" value="MAM"/>
    <property type="match status" value="1"/>
</dbReference>
<keyword evidence="2" id="KW-0964">Secreted</keyword>
<feature type="disulfide bond" evidence="7">
    <location>
        <begin position="257"/>
        <end position="292"/>
    </location>
</feature>
<dbReference type="SUPFAM" id="SSF82895">
    <property type="entry name" value="TSP-1 type 1 repeat"/>
    <property type="match status" value="1"/>
</dbReference>
<feature type="binding site" evidence="6">
    <location>
        <position position="14"/>
    </location>
    <ligand>
        <name>Ca(2+)</name>
        <dbReference type="ChEBI" id="CHEBI:29108"/>
        <label>2</label>
    </ligand>
</feature>
<feature type="disulfide bond" evidence="7">
    <location>
        <begin position="125"/>
        <end position="197"/>
    </location>
</feature>
<reference evidence="12" key="1">
    <citation type="submission" date="2019-08" db="EMBL/GenBank/DDBJ databases">
        <title>The improved chromosome-level genome for the pearl oyster Pinctada fucata martensii using PacBio sequencing and Hi-C.</title>
        <authorList>
            <person name="Zheng Z."/>
        </authorList>
    </citation>
    <scope>NUCLEOTIDE SEQUENCE</scope>
    <source>
        <strain evidence="12">ZZ-2019</strain>
        <tissue evidence="12">Adductor muscle</tissue>
    </source>
</reference>
<dbReference type="Proteomes" id="UP001186944">
    <property type="component" value="Unassembled WGS sequence"/>
</dbReference>
<feature type="binding site" evidence="6 8">
    <location>
        <position position="151"/>
    </location>
    <ligand>
        <name>Zn(2+)</name>
        <dbReference type="ChEBI" id="CHEBI:29105"/>
        <note>catalytic</note>
    </ligand>
</feature>
<feature type="transmembrane region" description="Helical" evidence="9">
    <location>
        <begin position="787"/>
        <end position="811"/>
    </location>
</feature>
<dbReference type="FunFam" id="2.20.100.10:FF:000001">
    <property type="entry name" value="semaphorin-5A isoform X1"/>
    <property type="match status" value="1"/>
</dbReference>
<dbReference type="InterPro" id="IPR050439">
    <property type="entry name" value="ADAMTS_ADAMTS-like"/>
</dbReference>
<dbReference type="InterPro" id="IPR000998">
    <property type="entry name" value="MAM_dom"/>
</dbReference>
<dbReference type="InterPro" id="IPR045371">
    <property type="entry name" value="ADAMTS_CR_3"/>
</dbReference>
<keyword evidence="6" id="KW-0106">Calcium</keyword>
<evidence type="ECO:0008006" key="14">
    <source>
        <dbReference type="Google" id="ProtNLM"/>
    </source>
</evidence>
<dbReference type="PROSITE" id="PS50060">
    <property type="entry name" value="MAM_2"/>
    <property type="match status" value="1"/>
</dbReference>
<dbReference type="Gene3D" id="3.40.1620.60">
    <property type="match status" value="1"/>
</dbReference>
<dbReference type="GO" id="GO:0016020">
    <property type="term" value="C:membrane"/>
    <property type="evidence" value="ECO:0007669"/>
    <property type="project" value="InterPro"/>
</dbReference>
<organism evidence="12 13">
    <name type="scientific">Pinctada imbricata</name>
    <name type="common">Atlantic pearl-oyster</name>
    <name type="synonym">Pinctada martensii</name>
    <dbReference type="NCBI Taxonomy" id="66713"/>
    <lineage>
        <taxon>Eukaryota</taxon>
        <taxon>Metazoa</taxon>
        <taxon>Spiralia</taxon>
        <taxon>Lophotrochozoa</taxon>
        <taxon>Mollusca</taxon>
        <taxon>Bivalvia</taxon>
        <taxon>Autobranchia</taxon>
        <taxon>Pteriomorphia</taxon>
        <taxon>Pterioida</taxon>
        <taxon>Pterioidea</taxon>
        <taxon>Pteriidae</taxon>
        <taxon>Pinctada</taxon>
    </lineage>
</organism>
<evidence type="ECO:0000256" key="8">
    <source>
        <dbReference type="PROSITE-ProRule" id="PRU00276"/>
    </source>
</evidence>
<accession>A0AA89BJ10</accession>
<feature type="binding site" evidence="6">
    <location>
        <position position="14"/>
    </location>
    <ligand>
        <name>Ca(2+)</name>
        <dbReference type="ChEBI" id="CHEBI:29108"/>
        <label>1</label>
    </ligand>
</feature>
<feature type="domain" description="MAM" evidence="10">
    <location>
        <begin position="619"/>
        <end position="759"/>
    </location>
</feature>
<evidence type="ECO:0000256" key="2">
    <source>
        <dbReference type="ARBA" id="ARBA00022525"/>
    </source>
</evidence>
<dbReference type="GO" id="GO:0006508">
    <property type="term" value="P:proteolysis"/>
    <property type="evidence" value="ECO:0007669"/>
    <property type="project" value="InterPro"/>
</dbReference>
<comment type="subcellular location">
    <subcellularLocation>
        <location evidence="1">Secreted</location>
    </subcellularLocation>
</comment>
<evidence type="ECO:0000256" key="6">
    <source>
        <dbReference type="PIRSR" id="PIRSR613273-2"/>
    </source>
</evidence>
<dbReference type="GO" id="GO:0031012">
    <property type="term" value="C:extracellular matrix"/>
    <property type="evidence" value="ECO:0007669"/>
    <property type="project" value="TreeGrafter"/>
</dbReference>
<dbReference type="Gene3D" id="3.40.390.10">
    <property type="entry name" value="Collagenase (Catalytic Domain)"/>
    <property type="match status" value="1"/>
</dbReference>
<dbReference type="SUPFAM" id="SSF55486">
    <property type="entry name" value="Metalloproteases ('zincins'), catalytic domain"/>
    <property type="match status" value="1"/>
</dbReference>
<feature type="disulfide bond" evidence="7">
    <location>
        <begin position="286"/>
        <end position="297"/>
    </location>
</feature>
<dbReference type="SUPFAM" id="SSF49899">
    <property type="entry name" value="Concanavalin A-like lectins/glucanases"/>
    <property type="match status" value="1"/>
</dbReference>
<feature type="binding site" evidence="6">
    <location>
        <position position="197"/>
    </location>
    <ligand>
        <name>Ca(2+)</name>
        <dbReference type="ChEBI" id="CHEBI:29108"/>
        <label>1</label>
    </ligand>
</feature>
<feature type="binding site" evidence="6">
    <location>
        <position position="102"/>
    </location>
    <ligand>
        <name>Ca(2+)</name>
        <dbReference type="ChEBI" id="CHEBI:29108"/>
        <label>1</label>
    </ligand>
</feature>
<feature type="disulfide bond" evidence="7">
    <location>
        <begin position="324"/>
        <end position="360"/>
    </location>
</feature>
<dbReference type="GO" id="GO:0004222">
    <property type="term" value="F:metalloendopeptidase activity"/>
    <property type="evidence" value="ECO:0007669"/>
    <property type="project" value="InterPro"/>
</dbReference>
<dbReference type="Pfam" id="PF13688">
    <property type="entry name" value="Reprolysin_5"/>
    <property type="match status" value="1"/>
</dbReference>
<evidence type="ECO:0000256" key="1">
    <source>
        <dbReference type="ARBA" id="ARBA00004613"/>
    </source>
</evidence>
<evidence type="ECO:0000259" key="10">
    <source>
        <dbReference type="PROSITE" id="PS50060"/>
    </source>
</evidence>
<dbReference type="PRINTS" id="PR01857">
    <property type="entry name" value="ADAMTSFAMILY"/>
</dbReference>
<dbReference type="GO" id="GO:0005576">
    <property type="term" value="C:extracellular region"/>
    <property type="evidence" value="ECO:0007669"/>
    <property type="project" value="UniProtKB-SubCell"/>
</dbReference>
<dbReference type="InterPro" id="IPR001590">
    <property type="entry name" value="Peptidase_M12B"/>
</dbReference>
<dbReference type="EMBL" id="VSWD01000013">
    <property type="protein sequence ID" value="KAK3084081.1"/>
    <property type="molecule type" value="Genomic_DNA"/>
</dbReference>
<feature type="binding site" evidence="6 8">
    <location>
        <position position="147"/>
    </location>
    <ligand>
        <name>Zn(2+)</name>
        <dbReference type="ChEBI" id="CHEBI:29105"/>
        <note>catalytic</note>
    </ligand>
</feature>
<evidence type="ECO:0000256" key="3">
    <source>
        <dbReference type="ARBA" id="ARBA00023157"/>
    </source>
</evidence>
<keyword evidence="13" id="KW-1185">Reference proteome</keyword>
<dbReference type="Pfam" id="PF00090">
    <property type="entry name" value="TSP_1"/>
    <property type="match status" value="1"/>
</dbReference>
<evidence type="ECO:0000256" key="4">
    <source>
        <dbReference type="ARBA" id="ARBA00023180"/>
    </source>
</evidence>
<feature type="non-terminal residue" evidence="12">
    <location>
        <position position="1"/>
    </location>
</feature>
<dbReference type="InterPro" id="IPR013320">
    <property type="entry name" value="ConA-like_dom_sf"/>
</dbReference>
<dbReference type="Gene3D" id="2.60.120.200">
    <property type="match status" value="1"/>
</dbReference>
<feature type="disulfide bond" evidence="7">
    <location>
        <begin position="328"/>
        <end position="365"/>
    </location>
</feature>
<gene>
    <name evidence="12" type="ORF">FSP39_007830</name>
</gene>
<feature type="domain" description="Peptidase M12B" evidence="11">
    <location>
        <begin position="11"/>
        <end position="202"/>
    </location>
</feature>
<evidence type="ECO:0000259" key="11">
    <source>
        <dbReference type="PROSITE" id="PS50215"/>
    </source>
</evidence>
<comment type="cofactor">
    <cofactor evidence="6">
        <name>Zn(2+)</name>
        <dbReference type="ChEBI" id="CHEBI:29105"/>
    </cofactor>
    <text evidence="6">Binds 1 zinc ion per subunit.</text>
</comment>
<dbReference type="InterPro" id="IPR024079">
    <property type="entry name" value="MetalloPept_cat_dom_sf"/>
</dbReference>